<evidence type="ECO:0000313" key="1">
    <source>
        <dbReference type="EMBL" id="OJS97916.1"/>
    </source>
</evidence>
<dbReference type="OrthoDB" id="6365374at2"/>
<reference evidence="1" key="1">
    <citation type="submission" date="2016-11" db="EMBL/GenBank/DDBJ databases">
        <title>Draft Genome Sequence of Marinobacter hydrocarbonoclasticus strain STW2, a polyaromatic aromatic hydrocarbon degrading and denitrifying bacterium from rhizosphere of Seagrass Enhalus acodoides.</title>
        <authorList>
            <person name="Ling J."/>
            <person name="Dong J."/>
        </authorList>
    </citation>
    <scope>NUCLEOTIDE SEQUENCE [LARGE SCALE GENOMIC DNA]</scope>
    <source>
        <strain evidence="1">STW2</strain>
    </source>
</reference>
<dbReference type="GeneID" id="94725846"/>
<accession>A0A1M2URI8</accession>
<sequence length="190" mass="21905">MVVMEKDNTEQFQTPGSRLEHLLAQIGFEKNRGKITDLHNYLVQASPEHFGDLSYGAVRGWFSENAPPMRKIGLVLDALKKKYPINYDEKHLKTWWKVGGFYPFQSAISQEELNTLDSQAKVKREKAAYVVMSLIHEESGELFNDLSTDELDRISQITNAFISDFTDPYQTNCPNSYIRAIIRDQLRNLE</sequence>
<gene>
    <name evidence="1" type="ORF">BEE62_16460</name>
</gene>
<comment type="caution">
    <text evidence="1">The sequence shown here is derived from an EMBL/GenBank/DDBJ whole genome shotgun (WGS) entry which is preliminary data.</text>
</comment>
<organism evidence="1 2">
    <name type="scientific">Marinobacter nauticus</name>
    <name type="common">Marinobacter hydrocarbonoclasticus</name>
    <name type="synonym">Marinobacter aquaeolei</name>
    <dbReference type="NCBI Taxonomy" id="2743"/>
    <lineage>
        <taxon>Bacteria</taxon>
        <taxon>Pseudomonadati</taxon>
        <taxon>Pseudomonadota</taxon>
        <taxon>Gammaproteobacteria</taxon>
        <taxon>Pseudomonadales</taxon>
        <taxon>Marinobacteraceae</taxon>
        <taxon>Marinobacter</taxon>
    </lineage>
</organism>
<dbReference type="RefSeq" id="WP_011783531.1">
    <property type="nucleotide sequence ID" value="NZ_JAHVHN010000007.1"/>
</dbReference>
<proteinExistence type="predicted"/>
<evidence type="ECO:0000313" key="2">
    <source>
        <dbReference type="Proteomes" id="UP000183986"/>
    </source>
</evidence>
<dbReference type="AlphaFoldDB" id="A0A1M2URI8"/>
<dbReference type="Proteomes" id="UP000183986">
    <property type="component" value="Unassembled WGS sequence"/>
</dbReference>
<name>A0A1M2URI8_MARNT</name>
<protein>
    <submittedName>
        <fullName evidence="1">Uncharacterized protein</fullName>
    </submittedName>
</protein>
<keyword evidence="2" id="KW-1185">Reference proteome</keyword>
<dbReference type="EMBL" id="MPKY01000004">
    <property type="protein sequence ID" value="OJS97916.1"/>
    <property type="molecule type" value="Genomic_DNA"/>
</dbReference>